<dbReference type="Proteomes" id="UP001529340">
    <property type="component" value="Unassembled WGS sequence"/>
</dbReference>
<evidence type="ECO:0000313" key="1">
    <source>
        <dbReference type="EMBL" id="MDM8158058.1"/>
    </source>
</evidence>
<proteinExistence type="predicted"/>
<accession>A0ABT7UEJ9</accession>
<organism evidence="1 2">
    <name type="scientific">Amedibacillus dolichus</name>
    <dbReference type="NCBI Taxonomy" id="31971"/>
    <lineage>
        <taxon>Bacteria</taxon>
        <taxon>Bacillati</taxon>
        <taxon>Bacillota</taxon>
        <taxon>Erysipelotrichia</taxon>
        <taxon>Erysipelotrichales</taxon>
        <taxon>Erysipelotrichaceae</taxon>
        <taxon>Amedibacillus</taxon>
    </lineage>
</organism>
<dbReference type="RefSeq" id="WP_289608485.1">
    <property type="nucleotide sequence ID" value="NZ_JAUDCG010000066.1"/>
</dbReference>
<protein>
    <submittedName>
        <fullName evidence="1">Uncharacterized protein</fullName>
    </submittedName>
</protein>
<name>A0ABT7UEJ9_9FIRM</name>
<keyword evidence="2" id="KW-1185">Reference proteome</keyword>
<gene>
    <name evidence="1" type="ORF">QUV96_10500</name>
</gene>
<reference evidence="1 2" key="2">
    <citation type="submission" date="2023-06" db="EMBL/GenBank/DDBJ databases">
        <title>Identification and characterization of horizontal gene transfer across gut microbiota members of farm animals based on homology search.</title>
        <authorList>
            <person name="Schwarzerova J."/>
            <person name="Nykrynova M."/>
            <person name="Jureckova K."/>
            <person name="Cejkova D."/>
            <person name="Rychlik I."/>
        </authorList>
    </citation>
    <scope>NUCLEOTIDE SEQUENCE [LARGE SCALE GENOMIC DNA]</scope>
    <source>
        <strain evidence="1 2">ET39</strain>
    </source>
</reference>
<evidence type="ECO:0000313" key="2">
    <source>
        <dbReference type="Proteomes" id="UP001529340"/>
    </source>
</evidence>
<comment type="caution">
    <text evidence="1">The sequence shown here is derived from an EMBL/GenBank/DDBJ whole genome shotgun (WGS) entry which is preliminary data.</text>
</comment>
<reference evidence="2" key="1">
    <citation type="submission" date="2023-06" db="EMBL/GenBank/DDBJ databases">
        <title>Identification and characterization of horizontal gene transfer across gut microbiota members of farm animals based on homology search.</title>
        <authorList>
            <person name="Zeman M."/>
            <person name="Kubasova T."/>
            <person name="Jahodarova E."/>
            <person name="Nykrynova M."/>
            <person name="Rychlik I."/>
        </authorList>
    </citation>
    <scope>NUCLEOTIDE SEQUENCE [LARGE SCALE GENOMIC DNA]</scope>
    <source>
        <strain evidence="2">ET39</strain>
    </source>
</reference>
<sequence length="110" mass="13021">MGKIRRYTIEGTILEIPIYWEERSQRYLEDYSSLLEHPVHTKDGYPIFLTIEDACPDAEMQDDDPSSIDCGSCRYYRQTPGTLLGVCRNEKRRWDADIRKSDERKEEIIE</sequence>
<dbReference type="EMBL" id="JAUDCG010000066">
    <property type="protein sequence ID" value="MDM8158058.1"/>
    <property type="molecule type" value="Genomic_DNA"/>
</dbReference>